<dbReference type="Gene3D" id="3.30.420.10">
    <property type="entry name" value="Ribonuclease H-like superfamily/Ribonuclease H"/>
    <property type="match status" value="1"/>
</dbReference>
<organism evidence="2 3">
    <name type="scientific">Gossypium australe</name>
    <dbReference type="NCBI Taxonomy" id="47621"/>
    <lineage>
        <taxon>Eukaryota</taxon>
        <taxon>Viridiplantae</taxon>
        <taxon>Streptophyta</taxon>
        <taxon>Embryophyta</taxon>
        <taxon>Tracheophyta</taxon>
        <taxon>Spermatophyta</taxon>
        <taxon>Magnoliopsida</taxon>
        <taxon>eudicotyledons</taxon>
        <taxon>Gunneridae</taxon>
        <taxon>Pentapetalae</taxon>
        <taxon>rosids</taxon>
        <taxon>malvids</taxon>
        <taxon>Malvales</taxon>
        <taxon>Malvaceae</taxon>
        <taxon>Malvoideae</taxon>
        <taxon>Gossypium</taxon>
    </lineage>
</organism>
<feature type="domain" description="Tf2-1-like SH3-like" evidence="1">
    <location>
        <begin position="72"/>
        <end position="131"/>
    </location>
</feature>
<dbReference type="PANTHER" id="PTHR46148">
    <property type="entry name" value="CHROMO DOMAIN-CONTAINING PROTEIN"/>
    <property type="match status" value="1"/>
</dbReference>
<dbReference type="EMBL" id="SMMG02000004">
    <property type="protein sequence ID" value="KAA3477796.1"/>
    <property type="molecule type" value="Genomic_DNA"/>
</dbReference>
<dbReference type="Proteomes" id="UP000325315">
    <property type="component" value="Unassembled WGS sequence"/>
</dbReference>
<dbReference type="Pfam" id="PF24626">
    <property type="entry name" value="SH3_Tf2-1"/>
    <property type="match status" value="1"/>
</dbReference>
<keyword evidence="3" id="KW-1185">Reference proteome</keyword>
<evidence type="ECO:0000313" key="2">
    <source>
        <dbReference type="EMBL" id="KAA3477796.1"/>
    </source>
</evidence>
<dbReference type="GO" id="GO:0003676">
    <property type="term" value="F:nucleic acid binding"/>
    <property type="evidence" value="ECO:0007669"/>
    <property type="project" value="InterPro"/>
</dbReference>
<sequence length="141" mass="16885">MLRAYVIDFEKGWEHYLPLAEFVYVNKFQSSMQMASFEALYGRRCRTPVFWYDLFESKIVGLEFIREIEDIVKVSPWKKVLRFSQKGKLNTRFIGPYEITERVGPIAYWLALPEELHKIYDVFHVSMIERYQLDLSHVIPP</sequence>
<dbReference type="InterPro" id="IPR036397">
    <property type="entry name" value="RNaseH_sf"/>
</dbReference>
<dbReference type="AlphaFoldDB" id="A0A5B6W8N1"/>
<comment type="caution">
    <text evidence="2">The sequence shown here is derived from an EMBL/GenBank/DDBJ whole genome shotgun (WGS) entry which is preliminary data.</text>
</comment>
<accession>A0A5B6W8N1</accession>
<evidence type="ECO:0000313" key="3">
    <source>
        <dbReference type="Proteomes" id="UP000325315"/>
    </source>
</evidence>
<evidence type="ECO:0000259" key="1">
    <source>
        <dbReference type="Pfam" id="PF24626"/>
    </source>
</evidence>
<protein>
    <submittedName>
        <fullName evidence="2">Coilin-like</fullName>
    </submittedName>
</protein>
<reference evidence="2" key="1">
    <citation type="submission" date="2019-08" db="EMBL/GenBank/DDBJ databases">
        <authorList>
            <person name="Liu F."/>
        </authorList>
    </citation>
    <scope>NUCLEOTIDE SEQUENCE [LARGE SCALE GENOMIC DNA]</scope>
    <source>
        <strain evidence="2">PA1801</strain>
        <tissue evidence="2">Leaf</tissue>
    </source>
</reference>
<proteinExistence type="predicted"/>
<dbReference type="OrthoDB" id="1909122at2759"/>
<name>A0A5B6W8N1_9ROSI</name>
<gene>
    <name evidence="2" type="ORF">EPI10_011657</name>
</gene>
<dbReference type="PANTHER" id="PTHR46148:SF44">
    <property type="entry name" value="GAG-POL POLYPROTEIN"/>
    <property type="match status" value="1"/>
</dbReference>
<dbReference type="InterPro" id="IPR056924">
    <property type="entry name" value="SH3_Tf2-1"/>
</dbReference>